<organism evidence="8 9">
    <name type="scientific">Desulforhabdus amnigena</name>
    <dbReference type="NCBI Taxonomy" id="40218"/>
    <lineage>
        <taxon>Bacteria</taxon>
        <taxon>Pseudomonadati</taxon>
        <taxon>Thermodesulfobacteriota</taxon>
        <taxon>Syntrophobacteria</taxon>
        <taxon>Syntrophobacterales</taxon>
        <taxon>Syntrophobacteraceae</taxon>
        <taxon>Desulforhabdus</taxon>
    </lineage>
</organism>
<dbReference type="SUPFAM" id="SSF56935">
    <property type="entry name" value="Porins"/>
    <property type="match status" value="1"/>
</dbReference>
<evidence type="ECO:0000256" key="4">
    <source>
        <dbReference type="ARBA" id="ARBA00022692"/>
    </source>
</evidence>
<dbReference type="GO" id="GO:0015483">
    <property type="term" value="F:long-chain fatty acid transporting porin activity"/>
    <property type="evidence" value="ECO:0007669"/>
    <property type="project" value="TreeGrafter"/>
</dbReference>
<keyword evidence="4" id="KW-0812">Transmembrane</keyword>
<evidence type="ECO:0000256" key="5">
    <source>
        <dbReference type="ARBA" id="ARBA00022729"/>
    </source>
</evidence>
<dbReference type="AlphaFoldDB" id="A0A9W6FU16"/>
<comment type="subcellular location">
    <subcellularLocation>
        <location evidence="1">Cell outer membrane</location>
        <topology evidence="1">Multi-pass membrane protein</topology>
    </subcellularLocation>
</comment>
<comment type="caution">
    <text evidence="8">The sequence shown here is derived from an EMBL/GenBank/DDBJ whole genome shotgun (WGS) entry which is preliminary data.</text>
</comment>
<evidence type="ECO:0000256" key="2">
    <source>
        <dbReference type="ARBA" id="ARBA00008163"/>
    </source>
</evidence>
<keyword evidence="9" id="KW-1185">Reference proteome</keyword>
<protein>
    <submittedName>
        <fullName evidence="8">Fatty acid transporter</fullName>
    </submittedName>
</protein>
<evidence type="ECO:0000256" key="6">
    <source>
        <dbReference type="ARBA" id="ARBA00023136"/>
    </source>
</evidence>
<accession>A0A9W6FU16</accession>
<dbReference type="PANTHER" id="PTHR35093">
    <property type="entry name" value="OUTER MEMBRANE PROTEIN NMB0088-RELATED"/>
    <property type="match status" value="1"/>
</dbReference>
<reference evidence="8" key="1">
    <citation type="submission" date="2022-12" db="EMBL/GenBank/DDBJ databases">
        <title>Reference genome sequencing for broad-spectrum identification of bacterial and archaeal isolates by mass spectrometry.</title>
        <authorList>
            <person name="Sekiguchi Y."/>
            <person name="Tourlousse D.M."/>
        </authorList>
    </citation>
    <scope>NUCLEOTIDE SEQUENCE</scope>
    <source>
        <strain evidence="8">ASRB1</strain>
    </source>
</reference>
<keyword evidence="7" id="KW-0998">Cell outer membrane</keyword>
<keyword evidence="5" id="KW-0732">Signal</keyword>
<dbReference type="RefSeq" id="WP_281794310.1">
    <property type="nucleotide sequence ID" value="NZ_BSDR01000001.1"/>
</dbReference>
<dbReference type="EMBL" id="BSDR01000001">
    <property type="protein sequence ID" value="GLI34865.1"/>
    <property type="molecule type" value="Genomic_DNA"/>
</dbReference>
<dbReference type="GO" id="GO:0009279">
    <property type="term" value="C:cell outer membrane"/>
    <property type="evidence" value="ECO:0007669"/>
    <property type="project" value="UniProtKB-SubCell"/>
</dbReference>
<evidence type="ECO:0000256" key="7">
    <source>
        <dbReference type="ARBA" id="ARBA00023237"/>
    </source>
</evidence>
<evidence type="ECO:0000313" key="8">
    <source>
        <dbReference type="EMBL" id="GLI34865.1"/>
    </source>
</evidence>
<name>A0A9W6FU16_9BACT</name>
<keyword evidence="3" id="KW-1134">Transmembrane beta strand</keyword>
<comment type="similarity">
    <text evidence="2">Belongs to the OmpP1/FadL family.</text>
</comment>
<evidence type="ECO:0000313" key="9">
    <source>
        <dbReference type="Proteomes" id="UP001144372"/>
    </source>
</evidence>
<dbReference type="Gene3D" id="2.40.160.60">
    <property type="entry name" value="Outer membrane protein transport protein (OMPP1/FadL/TodX)"/>
    <property type="match status" value="1"/>
</dbReference>
<sequence length="429" mass="46588">MKSLLFCTFALGIFLKFVSGMAWAGGLIVYENDSPTTGTASAGWAALADDASTSFTNPAGMTRLDRSQLLVGAQPMIITSEFNSGPYTRLAGGGGEGGNAGGVLPSLGGYYVHSLSDCFKLGIGSLSYFGAAIDYGDTWVGRYRVEKSTFLTAALSPSAAYRVNDWFSVGAMFNVVYGYLSNDVGINNLQDSLSDGKLQYKDEDFGFGGGVGVLFEPTRSTRLGVTYYSPVDLTFTDTPSFENTGPILTRLLTQRSLIGSELELDFTIPQWIMMSLYQQVNDKLAFVANFGWQDWSEFGDVDISLTVDPVNPGSLTANLKMQDTYHFALGGQYRIAQPWLLSLGFAYDTSPLSDANRSASLPLDRNIRYAAGIQYDWNKNLTLGLAYEYIDLGSANLAQLGLPAVRGTLQGDYDPNNINVVNLNLVYRF</sequence>
<proteinExistence type="inferred from homology"/>
<dbReference type="Pfam" id="PF03349">
    <property type="entry name" value="Toluene_X"/>
    <property type="match status" value="1"/>
</dbReference>
<dbReference type="PANTHER" id="PTHR35093:SF8">
    <property type="entry name" value="OUTER MEMBRANE PROTEIN NMB0088-RELATED"/>
    <property type="match status" value="1"/>
</dbReference>
<dbReference type="InterPro" id="IPR005017">
    <property type="entry name" value="OMPP1/FadL/TodX"/>
</dbReference>
<gene>
    <name evidence="8" type="ORF">DAMNIGENAA_22980</name>
</gene>
<evidence type="ECO:0000256" key="1">
    <source>
        <dbReference type="ARBA" id="ARBA00004571"/>
    </source>
</evidence>
<keyword evidence="6" id="KW-0472">Membrane</keyword>
<dbReference type="Proteomes" id="UP001144372">
    <property type="component" value="Unassembled WGS sequence"/>
</dbReference>
<evidence type="ECO:0000256" key="3">
    <source>
        <dbReference type="ARBA" id="ARBA00022452"/>
    </source>
</evidence>